<accession>A0A0P7XXK3</accession>
<dbReference type="GO" id="GO:0005737">
    <property type="term" value="C:cytoplasm"/>
    <property type="evidence" value="ECO:0007669"/>
    <property type="project" value="TreeGrafter"/>
</dbReference>
<dbReference type="AlphaFoldDB" id="A0A0P7XXK3"/>
<dbReference type="PANTHER" id="PTHR11482:SF6">
    <property type="entry name" value="ORNITHINE DECARBOXYLASE 1-RELATED"/>
    <property type="match status" value="1"/>
</dbReference>
<dbReference type="InterPro" id="IPR000183">
    <property type="entry name" value="Orn/DAP/Arg_de-COase"/>
</dbReference>
<evidence type="ECO:0000313" key="11">
    <source>
        <dbReference type="EMBL" id="SCC82070.1"/>
    </source>
</evidence>
<dbReference type="InterPro" id="IPR029066">
    <property type="entry name" value="PLP-binding_barrel"/>
</dbReference>
<evidence type="ECO:0000256" key="5">
    <source>
        <dbReference type="ARBA" id="ARBA00034115"/>
    </source>
</evidence>
<keyword evidence="13" id="KW-1185">Reference proteome</keyword>
<dbReference type="GO" id="GO:0033387">
    <property type="term" value="P:putrescine biosynthetic process from arginine, via ornithine"/>
    <property type="evidence" value="ECO:0007669"/>
    <property type="project" value="TreeGrafter"/>
</dbReference>
<dbReference type="PROSITE" id="PS00878">
    <property type="entry name" value="ODR_DC_2_1"/>
    <property type="match status" value="1"/>
</dbReference>
<evidence type="ECO:0000313" key="12">
    <source>
        <dbReference type="Proteomes" id="UP000050497"/>
    </source>
</evidence>
<comment type="pathway">
    <text evidence="5">Amine and polyamine biosynthesis; putrescine biosynthesis via L-ornithine pathway; putrescine from L-ornithine: step 1/1.</text>
</comment>
<feature type="domain" description="Orn/DAP/Arg decarboxylase 2 N-terminal" evidence="9">
    <location>
        <begin position="26"/>
        <end position="263"/>
    </location>
</feature>
<protein>
    <recommendedName>
        <fullName evidence="6">ornithine decarboxylase</fullName>
        <ecNumber evidence="6">4.1.1.17</ecNumber>
    </recommendedName>
</protein>
<evidence type="ECO:0000256" key="1">
    <source>
        <dbReference type="ARBA" id="ARBA00001933"/>
    </source>
</evidence>
<dbReference type="InterPro" id="IPR009006">
    <property type="entry name" value="Ala_racemase/Decarboxylase_C"/>
</dbReference>
<evidence type="ECO:0000256" key="7">
    <source>
        <dbReference type="ARBA" id="ARBA00049127"/>
    </source>
</evidence>
<dbReference type="Proteomes" id="UP000050497">
    <property type="component" value="Unassembled WGS sequence"/>
</dbReference>
<evidence type="ECO:0000256" key="2">
    <source>
        <dbReference type="ARBA" id="ARBA00008872"/>
    </source>
</evidence>
<evidence type="ECO:0000256" key="6">
    <source>
        <dbReference type="ARBA" id="ARBA00034138"/>
    </source>
</evidence>
<evidence type="ECO:0000256" key="4">
    <source>
        <dbReference type="ARBA" id="ARBA00023239"/>
    </source>
</evidence>
<dbReference type="PATRIC" id="fig|1653334.4.peg.1081"/>
<dbReference type="FunFam" id="2.40.37.10:FF:000004">
    <property type="entry name" value="Ornithine decarboxylase"/>
    <property type="match status" value="1"/>
</dbReference>
<evidence type="ECO:0000259" key="9">
    <source>
        <dbReference type="Pfam" id="PF02784"/>
    </source>
</evidence>
<proteinExistence type="inferred from homology"/>
<dbReference type="EMBL" id="FMBM01000002">
    <property type="protein sequence ID" value="SCC82070.1"/>
    <property type="molecule type" value="Genomic_DNA"/>
</dbReference>
<dbReference type="Proteomes" id="UP000182800">
    <property type="component" value="Unassembled WGS sequence"/>
</dbReference>
<evidence type="ECO:0000313" key="13">
    <source>
        <dbReference type="Proteomes" id="UP000182800"/>
    </source>
</evidence>
<comment type="caution">
    <text evidence="10">The sequence shown here is derived from an EMBL/GenBank/DDBJ whole genome shotgun (WGS) entry which is preliminary data.</text>
</comment>
<keyword evidence="3 8" id="KW-0663">Pyridoxal phosphate</keyword>
<comment type="similarity">
    <text evidence="2">Belongs to the Orn/Lys/Arg decarboxylase class-II family.</text>
</comment>
<dbReference type="InterPro" id="IPR022653">
    <property type="entry name" value="De-COase2_pyr-phos_BS"/>
</dbReference>
<dbReference type="SUPFAM" id="SSF50621">
    <property type="entry name" value="Alanine racemase C-terminal domain-like"/>
    <property type="match status" value="1"/>
</dbReference>
<dbReference type="CDD" id="cd00622">
    <property type="entry name" value="PLPDE_III_ODC"/>
    <property type="match status" value="1"/>
</dbReference>
<comment type="cofactor">
    <cofactor evidence="1 8">
        <name>pyridoxal 5'-phosphate</name>
        <dbReference type="ChEBI" id="CHEBI:597326"/>
    </cofactor>
</comment>
<comment type="catalytic activity">
    <reaction evidence="7">
        <text>L-ornithine + H(+) = putrescine + CO2</text>
        <dbReference type="Rhea" id="RHEA:22964"/>
        <dbReference type="ChEBI" id="CHEBI:15378"/>
        <dbReference type="ChEBI" id="CHEBI:16526"/>
        <dbReference type="ChEBI" id="CHEBI:46911"/>
        <dbReference type="ChEBI" id="CHEBI:326268"/>
        <dbReference type="EC" id="4.1.1.17"/>
    </reaction>
</comment>
<evidence type="ECO:0000313" key="10">
    <source>
        <dbReference type="EMBL" id="KPQ09227.1"/>
    </source>
</evidence>
<feature type="active site" description="Proton donor" evidence="8">
    <location>
        <position position="330"/>
    </location>
</feature>
<name>A0A0P7XXK3_9HYPH</name>
<dbReference type="FunFam" id="3.20.20.10:FF:000008">
    <property type="entry name" value="Ornithine decarboxylase"/>
    <property type="match status" value="1"/>
</dbReference>
<dbReference type="Gene3D" id="2.40.37.10">
    <property type="entry name" value="Lyase, Ornithine Decarboxylase, Chain A, domain 1"/>
    <property type="match status" value="1"/>
</dbReference>
<dbReference type="InterPro" id="IPR002433">
    <property type="entry name" value="Orn_de-COase"/>
</dbReference>
<dbReference type="STRING" id="1653334.GA0071312_3046"/>
<sequence length="382" mass="41731">MTARIHEFLRTRDDDGPCLVVDRDVVRDNYLQFARSLPDTRVFYAVKANPAPELLALLAELGSCFDTASVQEMKLVLEAGATADRISFGNTIKKERDIARALELGVRLFAVDCEAEVEKIARAAELTGAQDIRVFCRILCDGAGAEWPLSRKFGCAPEMAVEVLEHAWRHGLDAYGVSFHVGSQQGNTQAWDQALAASAAIFRECAERGIRLSMVNLGGGFPTRYLKQIPAVEAYGQSIFEALSRHFGNRIPETIIEPGRGMVGNAGVIEAEVVLVSRKSRAEDEIRWVYLDIGKFGGLAETMDEAIRYAIRTPHDGEASTPCVLAGPTCDSADVMYERIPYDLPVSLSIGDKVLIEGTGAYTSTYAAVAFNGFPPLKSYVI</sequence>
<dbReference type="PANTHER" id="PTHR11482">
    <property type="entry name" value="ARGININE/DIAMINOPIMELATE/ORNITHINE DECARBOXYLASE"/>
    <property type="match status" value="1"/>
</dbReference>
<dbReference type="Gene3D" id="3.20.20.10">
    <property type="entry name" value="Alanine racemase"/>
    <property type="match status" value="1"/>
</dbReference>
<evidence type="ECO:0000256" key="3">
    <source>
        <dbReference type="ARBA" id="ARBA00022898"/>
    </source>
</evidence>
<dbReference type="Pfam" id="PF02784">
    <property type="entry name" value="Orn_Arg_deC_N"/>
    <property type="match status" value="1"/>
</dbReference>
<dbReference type="SUPFAM" id="SSF51419">
    <property type="entry name" value="PLP-binding barrel"/>
    <property type="match status" value="1"/>
</dbReference>
<organism evidence="10 12">
    <name type="scientific">Saliniramus fredricksonii</name>
    <dbReference type="NCBI Taxonomy" id="1653334"/>
    <lineage>
        <taxon>Bacteria</taxon>
        <taxon>Pseudomonadati</taxon>
        <taxon>Pseudomonadota</taxon>
        <taxon>Alphaproteobacteria</taxon>
        <taxon>Hyphomicrobiales</taxon>
        <taxon>Salinarimonadaceae</taxon>
        <taxon>Saliniramus</taxon>
    </lineage>
</organism>
<reference evidence="11 13" key="2">
    <citation type="submission" date="2016-08" db="EMBL/GenBank/DDBJ databases">
        <authorList>
            <person name="Varghese N."/>
            <person name="Submissions Spin"/>
        </authorList>
    </citation>
    <scope>NUCLEOTIDE SEQUENCE [LARGE SCALE GENOMIC DNA]</scope>
    <source>
        <strain evidence="11 13">HL-109</strain>
    </source>
</reference>
<dbReference type="GO" id="GO:0004586">
    <property type="term" value="F:ornithine decarboxylase activity"/>
    <property type="evidence" value="ECO:0007669"/>
    <property type="project" value="UniProtKB-EC"/>
</dbReference>
<keyword evidence="4" id="KW-0456">Lyase</keyword>
<dbReference type="InterPro" id="IPR022644">
    <property type="entry name" value="De-COase2_N"/>
</dbReference>
<dbReference type="EMBL" id="LJSX01000032">
    <property type="protein sequence ID" value="KPQ09227.1"/>
    <property type="molecule type" value="Genomic_DNA"/>
</dbReference>
<evidence type="ECO:0000256" key="8">
    <source>
        <dbReference type="PIRSR" id="PIRSR600183-50"/>
    </source>
</evidence>
<dbReference type="OrthoDB" id="9802147at2"/>
<gene>
    <name evidence="10" type="primary">speF</name>
    <name evidence="11" type="ORF">GA0071312_3046</name>
    <name evidence="10" type="ORF">HLUCCO17_15825</name>
</gene>
<reference evidence="10 12" key="1">
    <citation type="submission" date="2015-09" db="EMBL/GenBank/DDBJ databases">
        <title>Identification and resolution of microdiversity through metagenomic sequencing of parallel consortia.</title>
        <authorList>
            <person name="Nelson W.C."/>
            <person name="Romine M.F."/>
            <person name="Lindemann S.R."/>
        </authorList>
    </citation>
    <scope>NUCLEOTIDE SEQUENCE [LARGE SCALE GENOMIC DNA]</scope>
    <source>
        <strain evidence="10">HL-109</strain>
    </source>
</reference>
<dbReference type="PRINTS" id="PR01179">
    <property type="entry name" value="ODADCRBXLASE"/>
</dbReference>
<dbReference type="EC" id="4.1.1.17" evidence="6"/>
<dbReference type="PRINTS" id="PR01182">
    <property type="entry name" value="ORNDCRBXLASE"/>
</dbReference>
<dbReference type="RefSeq" id="WP_074445636.1">
    <property type="nucleotide sequence ID" value="NZ_FMBM01000002.1"/>
</dbReference>
<feature type="modified residue" description="N6-(pyridoxal phosphate)lysine" evidence="8">
    <location>
        <position position="47"/>
    </location>
</feature>